<dbReference type="Proteomes" id="UP000800200">
    <property type="component" value="Unassembled WGS sequence"/>
</dbReference>
<dbReference type="Gene3D" id="2.170.150.70">
    <property type="match status" value="1"/>
</dbReference>
<keyword evidence="2" id="KW-1185">Reference proteome</keyword>
<dbReference type="InterPro" id="IPR011057">
    <property type="entry name" value="Mss4-like_sf"/>
</dbReference>
<dbReference type="AlphaFoldDB" id="A0A6A6ECS4"/>
<name>A0A6A6ECS4_9PEZI</name>
<proteinExistence type="predicted"/>
<protein>
    <recommendedName>
        <fullName evidence="3">CENP-V/GFA domain-containing protein</fullName>
    </recommendedName>
</protein>
<reference evidence="1" key="1">
    <citation type="journal article" date="2020" name="Stud. Mycol.">
        <title>101 Dothideomycetes genomes: a test case for predicting lifestyles and emergence of pathogens.</title>
        <authorList>
            <person name="Haridas S."/>
            <person name="Albert R."/>
            <person name="Binder M."/>
            <person name="Bloem J."/>
            <person name="Labutti K."/>
            <person name="Salamov A."/>
            <person name="Andreopoulos B."/>
            <person name="Baker S."/>
            <person name="Barry K."/>
            <person name="Bills G."/>
            <person name="Bluhm B."/>
            <person name="Cannon C."/>
            <person name="Castanera R."/>
            <person name="Culley D."/>
            <person name="Daum C."/>
            <person name="Ezra D."/>
            <person name="Gonzalez J."/>
            <person name="Henrissat B."/>
            <person name="Kuo A."/>
            <person name="Liang C."/>
            <person name="Lipzen A."/>
            <person name="Lutzoni F."/>
            <person name="Magnuson J."/>
            <person name="Mondo S."/>
            <person name="Nolan M."/>
            <person name="Ohm R."/>
            <person name="Pangilinan J."/>
            <person name="Park H.-J."/>
            <person name="Ramirez L."/>
            <person name="Alfaro M."/>
            <person name="Sun H."/>
            <person name="Tritt A."/>
            <person name="Yoshinaga Y."/>
            <person name="Zwiers L.-H."/>
            <person name="Turgeon B."/>
            <person name="Goodwin S."/>
            <person name="Spatafora J."/>
            <person name="Crous P."/>
            <person name="Grigoriev I."/>
        </authorList>
    </citation>
    <scope>NUCLEOTIDE SEQUENCE</scope>
    <source>
        <strain evidence="1">CBS 207.26</strain>
    </source>
</reference>
<evidence type="ECO:0000313" key="2">
    <source>
        <dbReference type="Proteomes" id="UP000800200"/>
    </source>
</evidence>
<gene>
    <name evidence="1" type="ORF">K469DRAFT_704220</name>
</gene>
<dbReference type="OrthoDB" id="3930719at2759"/>
<sequence length="109" mass="12458">MSSTNIYHGSCHRGSIKYQIRLTFPPIPDPTALSIRLYKCNCTTCQKMGYFHCRPISCSDDFILTSPSTIEELGDYRCNEKKNWLVFLQNMWRAHVRFGRGMGAGGVEC</sequence>
<evidence type="ECO:0008006" key="3">
    <source>
        <dbReference type="Google" id="ProtNLM"/>
    </source>
</evidence>
<accession>A0A6A6ECS4</accession>
<dbReference type="SUPFAM" id="SSF51316">
    <property type="entry name" value="Mss4-like"/>
    <property type="match status" value="1"/>
</dbReference>
<dbReference type="EMBL" id="ML994625">
    <property type="protein sequence ID" value="KAF2187940.1"/>
    <property type="molecule type" value="Genomic_DNA"/>
</dbReference>
<organism evidence="1 2">
    <name type="scientific">Zopfia rhizophila CBS 207.26</name>
    <dbReference type="NCBI Taxonomy" id="1314779"/>
    <lineage>
        <taxon>Eukaryota</taxon>
        <taxon>Fungi</taxon>
        <taxon>Dikarya</taxon>
        <taxon>Ascomycota</taxon>
        <taxon>Pezizomycotina</taxon>
        <taxon>Dothideomycetes</taxon>
        <taxon>Dothideomycetes incertae sedis</taxon>
        <taxon>Zopfiaceae</taxon>
        <taxon>Zopfia</taxon>
    </lineage>
</organism>
<evidence type="ECO:0000313" key="1">
    <source>
        <dbReference type="EMBL" id="KAF2187940.1"/>
    </source>
</evidence>